<comment type="similarity">
    <text evidence="2">Belongs to the nucleotide-sugar transporter family. SLC35B subfamily.</text>
</comment>
<sequence length="323" mass="35924">MNKNSKFLLSAAGIFVSYFYYGIMQEKITKGKYPLQSEDGSSTYYEKYSYALSLVFIQCLVSYLFSKVAAVRHEVEDKKHNLNLLYSGAALTYILAMVCSNMALQWVSYPTQVVGKSVKPIPVMILGVLIGKKSYPMRKYLFVLLVVIGVALFIYKDQSGSTSNQELFGFGEILLILSLIMDGLTGAMQELMRANAKPSGEQMMLNMNFWSCIYLGIGLILTGEGMEFSKFVGRHPYVLYNITLLALAGAIGQHFIYFMVSGFGPLPVSIVTTTRKFVTVLASVVIFGNSLIPRQWLGTIIVFSGLFLDSVYSKSAPKKKEVN</sequence>
<evidence type="ECO:0000256" key="5">
    <source>
        <dbReference type="ARBA" id="ARBA00022824"/>
    </source>
</evidence>
<name>A0ABM1MSZ6_NICVS</name>
<keyword evidence="7 8" id="KW-0472">Membrane</keyword>
<dbReference type="Pfam" id="PF08449">
    <property type="entry name" value="UAA"/>
    <property type="match status" value="1"/>
</dbReference>
<dbReference type="GeneID" id="108563514"/>
<evidence type="ECO:0000256" key="4">
    <source>
        <dbReference type="ARBA" id="ARBA00022692"/>
    </source>
</evidence>
<evidence type="ECO:0000256" key="8">
    <source>
        <dbReference type="SAM" id="Phobius"/>
    </source>
</evidence>
<keyword evidence="6 8" id="KW-1133">Transmembrane helix</keyword>
<accession>A0ABM1MSZ6</accession>
<comment type="subcellular location">
    <subcellularLocation>
        <location evidence="1">Endoplasmic reticulum membrane</location>
        <topology evidence="1">Multi-pass membrane protein</topology>
    </subcellularLocation>
</comment>
<evidence type="ECO:0000256" key="1">
    <source>
        <dbReference type="ARBA" id="ARBA00004477"/>
    </source>
</evidence>
<feature type="transmembrane region" description="Helical" evidence="8">
    <location>
        <begin position="280"/>
        <end position="308"/>
    </location>
</feature>
<feature type="transmembrane region" description="Helical" evidence="8">
    <location>
        <begin position="137"/>
        <end position="155"/>
    </location>
</feature>
<dbReference type="RefSeq" id="XP_017777696.1">
    <property type="nucleotide sequence ID" value="XM_017922207.1"/>
</dbReference>
<evidence type="ECO:0000256" key="3">
    <source>
        <dbReference type="ARBA" id="ARBA00022448"/>
    </source>
</evidence>
<evidence type="ECO:0000256" key="6">
    <source>
        <dbReference type="ARBA" id="ARBA00022989"/>
    </source>
</evidence>
<proteinExistence type="inferred from homology"/>
<feature type="transmembrane region" description="Helical" evidence="8">
    <location>
        <begin position="82"/>
        <end position="104"/>
    </location>
</feature>
<evidence type="ECO:0000313" key="9">
    <source>
        <dbReference type="Proteomes" id="UP000695000"/>
    </source>
</evidence>
<evidence type="ECO:0000256" key="2">
    <source>
        <dbReference type="ARBA" id="ARBA00010694"/>
    </source>
</evidence>
<evidence type="ECO:0000256" key="7">
    <source>
        <dbReference type="ARBA" id="ARBA00023136"/>
    </source>
</evidence>
<dbReference type="InterPro" id="IPR013657">
    <property type="entry name" value="SCL35B1-4/HUT1"/>
</dbReference>
<keyword evidence="9" id="KW-1185">Reference proteome</keyword>
<reference evidence="10" key="1">
    <citation type="submission" date="2025-08" db="UniProtKB">
        <authorList>
            <consortium name="RefSeq"/>
        </authorList>
    </citation>
    <scope>IDENTIFICATION</scope>
    <source>
        <tissue evidence="10">Whole Larva</tissue>
    </source>
</reference>
<dbReference type="InterPro" id="IPR037185">
    <property type="entry name" value="EmrE-like"/>
</dbReference>
<feature type="transmembrane region" description="Helical" evidence="8">
    <location>
        <begin position="238"/>
        <end position="260"/>
    </location>
</feature>
<evidence type="ECO:0000313" key="10">
    <source>
        <dbReference type="RefSeq" id="XP_017777696.1"/>
    </source>
</evidence>
<keyword evidence="4 8" id="KW-0812">Transmembrane</keyword>
<protein>
    <submittedName>
        <fullName evidence="10">Solute carrier family 35 member B1 homolog</fullName>
    </submittedName>
</protein>
<feature type="transmembrane region" description="Helical" evidence="8">
    <location>
        <begin position="7"/>
        <end position="24"/>
    </location>
</feature>
<organism evidence="9 10">
    <name type="scientific">Nicrophorus vespilloides</name>
    <name type="common">Boreal carrion beetle</name>
    <dbReference type="NCBI Taxonomy" id="110193"/>
    <lineage>
        <taxon>Eukaryota</taxon>
        <taxon>Metazoa</taxon>
        <taxon>Ecdysozoa</taxon>
        <taxon>Arthropoda</taxon>
        <taxon>Hexapoda</taxon>
        <taxon>Insecta</taxon>
        <taxon>Pterygota</taxon>
        <taxon>Neoptera</taxon>
        <taxon>Endopterygota</taxon>
        <taxon>Coleoptera</taxon>
        <taxon>Polyphaga</taxon>
        <taxon>Staphyliniformia</taxon>
        <taxon>Silphidae</taxon>
        <taxon>Nicrophorinae</taxon>
        <taxon>Nicrophorus</taxon>
    </lineage>
</organism>
<keyword evidence="3" id="KW-0813">Transport</keyword>
<dbReference type="Proteomes" id="UP000695000">
    <property type="component" value="Unplaced"/>
</dbReference>
<dbReference type="PANTHER" id="PTHR10778">
    <property type="entry name" value="SOLUTE CARRIER FAMILY 35 MEMBER B"/>
    <property type="match status" value="1"/>
</dbReference>
<keyword evidence="5" id="KW-0256">Endoplasmic reticulum</keyword>
<dbReference type="SUPFAM" id="SSF103481">
    <property type="entry name" value="Multidrug resistance efflux transporter EmrE"/>
    <property type="match status" value="2"/>
</dbReference>
<feature type="transmembrane region" description="Helical" evidence="8">
    <location>
        <begin position="167"/>
        <end position="187"/>
    </location>
</feature>
<feature type="transmembrane region" description="Helical" evidence="8">
    <location>
        <begin position="207"/>
        <end position="226"/>
    </location>
</feature>
<feature type="transmembrane region" description="Helical" evidence="8">
    <location>
        <begin position="48"/>
        <end position="70"/>
    </location>
</feature>
<gene>
    <name evidence="10" type="primary">LOC108563514</name>
</gene>
<dbReference type="PANTHER" id="PTHR10778:SF10">
    <property type="entry name" value="SOLUTE CARRIER FAMILY 35 MEMBER B1"/>
    <property type="match status" value="1"/>
</dbReference>